<evidence type="ECO:0000256" key="6">
    <source>
        <dbReference type="ARBA" id="ARBA00023115"/>
    </source>
</evidence>
<evidence type="ECO:0000313" key="15">
    <source>
        <dbReference type="EMBL" id="QGA66188.1"/>
    </source>
</evidence>
<dbReference type="NCBIfam" id="TIGR01230">
    <property type="entry name" value="agmatinase"/>
    <property type="match status" value="1"/>
</dbReference>
<dbReference type="InterPro" id="IPR020855">
    <property type="entry name" value="Ureohydrolase_Mn_BS"/>
</dbReference>
<dbReference type="EMBL" id="CP045700">
    <property type="protein sequence ID" value="QGA66188.1"/>
    <property type="molecule type" value="Genomic_DNA"/>
</dbReference>
<dbReference type="PIRSF" id="PIRSF036979">
    <property type="entry name" value="Arginase"/>
    <property type="match status" value="1"/>
</dbReference>
<dbReference type="Proteomes" id="UP000348942">
    <property type="component" value="Chromosome 2"/>
</dbReference>
<dbReference type="AlphaFoldDB" id="A0A5Q0TGA7"/>
<evidence type="ECO:0000256" key="1">
    <source>
        <dbReference type="ARBA" id="ARBA00009227"/>
    </source>
</evidence>
<name>A0A5Q0TGA7_9VIBR</name>
<keyword evidence="16" id="KW-1185">Reference proteome</keyword>
<feature type="binding site" evidence="13">
    <location>
        <position position="154"/>
    </location>
    <ligand>
        <name>Mn(2+)</name>
        <dbReference type="ChEBI" id="CHEBI:29035"/>
        <label>1</label>
    </ligand>
</feature>
<dbReference type="RefSeq" id="WP_153448323.1">
    <property type="nucleotide sequence ID" value="NZ_CP045700.1"/>
</dbReference>
<evidence type="ECO:0000256" key="14">
    <source>
        <dbReference type="RuleBase" id="RU003684"/>
    </source>
</evidence>
<keyword evidence="2 13" id="KW-0479">Metal-binding</keyword>
<keyword evidence="5" id="KW-0745">Spermidine biosynthesis</keyword>
<evidence type="ECO:0000256" key="7">
    <source>
        <dbReference type="ARBA" id="ARBA00023211"/>
    </source>
</evidence>
<comment type="catalytic activity">
    <reaction evidence="8">
        <text>agmatine + H2O = urea + putrescine</text>
        <dbReference type="Rhea" id="RHEA:13929"/>
        <dbReference type="ChEBI" id="CHEBI:15377"/>
        <dbReference type="ChEBI" id="CHEBI:16199"/>
        <dbReference type="ChEBI" id="CHEBI:58145"/>
        <dbReference type="ChEBI" id="CHEBI:326268"/>
        <dbReference type="EC" id="3.5.3.11"/>
    </reaction>
</comment>
<comment type="cofactor">
    <cofactor evidence="13">
        <name>Mn(2+)</name>
        <dbReference type="ChEBI" id="CHEBI:29035"/>
    </cofactor>
    <text evidence="13">Binds 2 manganese ions per subunit.</text>
</comment>
<evidence type="ECO:0000256" key="12">
    <source>
        <dbReference type="ARBA" id="ARBA00082423"/>
    </source>
</evidence>
<dbReference type="PROSITE" id="PS01053">
    <property type="entry name" value="ARGINASE_1"/>
    <property type="match status" value="1"/>
</dbReference>
<keyword evidence="7 13" id="KW-0464">Manganese</keyword>
<dbReference type="InterPro" id="IPR006035">
    <property type="entry name" value="Ureohydrolase"/>
</dbReference>
<comment type="function">
    <text evidence="9">Catalyzes the formation of putrescine from agmatine.</text>
</comment>
<evidence type="ECO:0000256" key="13">
    <source>
        <dbReference type="PIRSR" id="PIRSR036979-1"/>
    </source>
</evidence>
<dbReference type="Pfam" id="PF00491">
    <property type="entry name" value="Arginase"/>
    <property type="match status" value="1"/>
</dbReference>
<comment type="similarity">
    <text evidence="1">Belongs to the arginase family. Agmatinase subfamily.</text>
</comment>
<dbReference type="GO" id="GO:0033389">
    <property type="term" value="P:putrescine biosynthetic process from arginine, via agmatine"/>
    <property type="evidence" value="ECO:0007669"/>
    <property type="project" value="TreeGrafter"/>
</dbReference>
<dbReference type="CDD" id="cd11592">
    <property type="entry name" value="Agmatinase_PAH"/>
    <property type="match status" value="1"/>
</dbReference>
<evidence type="ECO:0000313" key="16">
    <source>
        <dbReference type="Proteomes" id="UP000348942"/>
    </source>
</evidence>
<evidence type="ECO:0000256" key="11">
    <source>
        <dbReference type="ARBA" id="ARBA00067513"/>
    </source>
</evidence>
<dbReference type="SUPFAM" id="SSF52768">
    <property type="entry name" value="Arginase/deacetylase"/>
    <property type="match status" value="1"/>
</dbReference>
<feature type="binding site" evidence="13">
    <location>
        <position position="156"/>
    </location>
    <ligand>
        <name>Mn(2+)</name>
        <dbReference type="ChEBI" id="CHEBI:29035"/>
        <label>1</label>
    </ligand>
</feature>
<dbReference type="GO" id="GO:0046872">
    <property type="term" value="F:metal ion binding"/>
    <property type="evidence" value="ECO:0007669"/>
    <property type="project" value="UniProtKB-KW"/>
</dbReference>
<keyword evidence="4" id="KW-0661">Putrescine biosynthesis</keyword>
<dbReference type="InterPro" id="IPR023696">
    <property type="entry name" value="Ureohydrolase_dom_sf"/>
</dbReference>
<keyword evidence="6" id="KW-0620">Polyamine biosynthesis</keyword>
<dbReference type="PROSITE" id="PS51409">
    <property type="entry name" value="ARGINASE_2"/>
    <property type="match status" value="1"/>
</dbReference>
<evidence type="ECO:0000256" key="10">
    <source>
        <dbReference type="ARBA" id="ARBA00066392"/>
    </source>
</evidence>
<dbReference type="GO" id="GO:0008295">
    <property type="term" value="P:spermidine biosynthetic process"/>
    <property type="evidence" value="ECO:0007669"/>
    <property type="project" value="UniProtKB-KW"/>
</dbReference>
<feature type="binding site" evidence="13">
    <location>
        <position position="129"/>
    </location>
    <ligand>
        <name>Mn(2+)</name>
        <dbReference type="ChEBI" id="CHEBI:29035"/>
        <label>1</label>
    </ligand>
</feature>
<gene>
    <name evidence="15" type="primary">speB</name>
    <name evidence="15" type="ORF">GFB47_12095</name>
</gene>
<keyword evidence="3 14" id="KW-0378">Hydrolase</keyword>
<evidence type="ECO:0000256" key="4">
    <source>
        <dbReference type="ARBA" id="ARBA00023023"/>
    </source>
</evidence>
<dbReference type="PANTHER" id="PTHR11358">
    <property type="entry name" value="ARGINASE/AGMATINASE"/>
    <property type="match status" value="1"/>
</dbReference>
<proteinExistence type="inferred from homology"/>
<evidence type="ECO:0000256" key="2">
    <source>
        <dbReference type="ARBA" id="ARBA00022723"/>
    </source>
</evidence>
<evidence type="ECO:0000256" key="5">
    <source>
        <dbReference type="ARBA" id="ARBA00023066"/>
    </source>
</evidence>
<protein>
    <recommendedName>
        <fullName evidence="11">Agmatinase</fullName>
        <ecNumber evidence="10">3.5.3.11</ecNumber>
    </recommendedName>
    <alternativeName>
        <fullName evidence="12">Agmatine ureohydrolase</fullName>
    </alternativeName>
</protein>
<dbReference type="GO" id="GO:0008783">
    <property type="term" value="F:agmatinase activity"/>
    <property type="evidence" value="ECO:0007669"/>
    <property type="project" value="UniProtKB-EC"/>
</dbReference>
<evidence type="ECO:0000256" key="9">
    <source>
        <dbReference type="ARBA" id="ARBA00054406"/>
    </source>
</evidence>
<dbReference type="FunFam" id="3.40.800.10:FF:000001">
    <property type="entry name" value="Agmatinase"/>
    <property type="match status" value="1"/>
</dbReference>
<evidence type="ECO:0000256" key="8">
    <source>
        <dbReference type="ARBA" id="ARBA00050304"/>
    </source>
</evidence>
<organism evidence="15 16">
    <name type="scientific">Vibrio algicola</name>
    <dbReference type="NCBI Taxonomy" id="2662262"/>
    <lineage>
        <taxon>Bacteria</taxon>
        <taxon>Pseudomonadati</taxon>
        <taxon>Pseudomonadota</taxon>
        <taxon>Gammaproteobacteria</taxon>
        <taxon>Vibrionales</taxon>
        <taxon>Vibrionaceae</taxon>
        <taxon>Vibrio</taxon>
    </lineage>
</organism>
<feature type="binding site" evidence="13">
    <location>
        <position position="234"/>
    </location>
    <ligand>
        <name>Mn(2+)</name>
        <dbReference type="ChEBI" id="CHEBI:29035"/>
        <label>2</label>
    </ligand>
</feature>
<feature type="binding site" evidence="13">
    <location>
        <position position="236"/>
    </location>
    <ligand>
        <name>Mn(2+)</name>
        <dbReference type="ChEBI" id="CHEBI:29035"/>
        <label>1</label>
    </ligand>
</feature>
<reference evidence="15 16" key="1">
    <citation type="submission" date="2019-10" db="EMBL/GenBank/DDBJ databases">
        <title>Vibrio sp. nov., isolated from Coralline algae surface.</title>
        <authorList>
            <person name="Geng Y."/>
            <person name="Zhang X."/>
        </authorList>
    </citation>
    <scope>NUCLEOTIDE SEQUENCE [LARGE SCALE GENOMIC DNA]</scope>
    <source>
        <strain evidence="15 16">SM1977</strain>
    </source>
</reference>
<dbReference type="NCBIfam" id="NF002564">
    <property type="entry name" value="PRK02190.1"/>
    <property type="match status" value="1"/>
</dbReference>
<dbReference type="Gene3D" id="3.40.800.10">
    <property type="entry name" value="Ureohydrolase domain"/>
    <property type="match status" value="1"/>
</dbReference>
<sequence>MSQFNDLFSKPDNSLYSNSMSFLRRPMVQNPVEADADVVVLGVPFDMATSGRAGARMGPDAIRRASVNLAWEGKKFPWEFNLIKHTKVVDAGDLVFDCGDAEDLTQRLQAAASEIINSGKTLLSLGGDHFITLPLLRAHAKKYGEMALIHFDAHTDTYSNGSRYDHGTMFYHAPNEGLISREHSVQIGIRTEYKQQDHGFNVINAMQANDLTAAHIVEQVKAIVGDKPVYLTFDIDCLDPAFAPGTGTPVCGGMSSDKVLKILRNLQGINLVGMDVVEVSPPYDHSDVTALAGATIALDLLYLWTQQRLESECIDNTNQ</sequence>
<accession>A0A5Q0TGA7</accession>
<dbReference type="InterPro" id="IPR005925">
    <property type="entry name" value="Agmatinase-rel"/>
</dbReference>
<dbReference type="PANTHER" id="PTHR11358:SF26">
    <property type="entry name" value="GUANIDINO ACID HYDROLASE, MITOCHONDRIAL"/>
    <property type="match status" value="1"/>
</dbReference>
<dbReference type="EC" id="3.5.3.11" evidence="10"/>
<evidence type="ECO:0000256" key="3">
    <source>
        <dbReference type="ARBA" id="ARBA00022801"/>
    </source>
</evidence>
<feature type="binding site" evidence="13">
    <location>
        <position position="152"/>
    </location>
    <ligand>
        <name>Mn(2+)</name>
        <dbReference type="ChEBI" id="CHEBI:29035"/>
        <label>1</label>
    </ligand>
</feature>